<keyword evidence="1 6" id="KW-0963">Cytoplasm</keyword>
<dbReference type="InterPro" id="IPR008189">
    <property type="entry name" value="rRNA_ssu_MeTfrase_I"/>
</dbReference>
<accession>E7C1E0</accession>
<dbReference type="Pfam" id="PF00590">
    <property type="entry name" value="TP_methylase"/>
    <property type="match status" value="1"/>
</dbReference>
<gene>
    <name evidence="6" type="primary">rsmI</name>
</gene>
<reference evidence="8" key="1">
    <citation type="submission" date="2010-01" db="EMBL/GenBank/DDBJ databases">
        <title>Genome fragments of uncultured bacteria from the North Pacific subtropical Gyre.</title>
        <authorList>
            <person name="Pham V.D."/>
            <person name="Delong E.F."/>
        </authorList>
    </citation>
    <scope>NUCLEOTIDE SEQUENCE</scope>
</reference>
<dbReference type="InterPro" id="IPR014776">
    <property type="entry name" value="4pyrrole_Mease_sub2"/>
</dbReference>
<dbReference type="NCBIfam" id="TIGR00096">
    <property type="entry name" value="16S rRNA (cytidine(1402)-2'-O)-methyltransferase"/>
    <property type="match status" value="1"/>
</dbReference>
<evidence type="ECO:0000313" key="8">
    <source>
        <dbReference type="EMBL" id="ADI21264.1"/>
    </source>
</evidence>
<comment type="similarity">
    <text evidence="6">Belongs to the methyltransferase superfamily. RsmI family.</text>
</comment>
<dbReference type="FunFam" id="3.30.950.10:FF:000002">
    <property type="entry name" value="Ribosomal RNA small subunit methyltransferase I"/>
    <property type="match status" value="1"/>
</dbReference>
<evidence type="ECO:0000256" key="3">
    <source>
        <dbReference type="ARBA" id="ARBA00022603"/>
    </source>
</evidence>
<sequence length="276" mass="31021">MTFYIIPSPIGNLDDITIRAIDVITKVDFLVVENKTTTQNLLKRLKLGKKKIFTYNDHSNDAKRQNIVEQLKRGLIGGIISDAGTPLISDPGYKLISELISNNINITSLPGPTAVITALTGSGLPTDKFQFNGFLPKKNKELVEVLNNCSSFSGTSIFYETPHRIINTLKLIDQIFDFKARLCVAKELSKAHENYFRGTAREILDKFKANSQLVRGEFVLLIYFEKRGYDYAIADKLFKKLESKVAIGELSKLASDLTGINKNLLYKRFLSFSQKS</sequence>
<comment type="subcellular location">
    <subcellularLocation>
        <location evidence="6">Cytoplasm</location>
    </subcellularLocation>
</comment>
<keyword evidence="4 6" id="KW-0808">Transferase</keyword>
<dbReference type="PANTHER" id="PTHR46111:SF1">
    <property type="entry name" value="RIBOSOMAL RNA SMALL SUBUNIT METHYLTRANSFERASE I"/>
    <property type="match status" value="1"/>
</dbReference>
<dbReference type="EC" id="2.1.1.198" evidence="6"/>
<dbReference type="GO" id="GO:0005737">
    <property type="term" value="C:cytoplasm"/>
    <property type="evidence" value="ECO:0007669"/>
    <property type="project" value="UniProtKB-SubCell"/>
</dbReference>
<dbReference type="GO" id="GO:0070677">
    <property type="term" value="F:rRNA (cytosine-2'-O-)-methyltransferase activity"/>
    <property type="evidence" value="ECO:0007669"/>
    <property type="project" value="UniProtKB-UniRule"/>
</dbReference>
<dbReference type="AlphaFoldDB" id="E7C1E0"/>
<protein>
    <recommendedName>
        <fullName evidence="6">Ribosomal RNA small subunit methyltransferase I</fullName>
        <ecNumber evidence="6">2.1.1.198</ecNumber>
    </recommendedName>
    <alternativeName>
        <fullName evidence="6">16S rRNA 2'-O-ribose C1402 methyltransferase</fullName>
    </alternativeName>
    <alternativeName>
        <fullName evidence="6">rRNA (cytidine-2'-O-)-methyltransferase RsmI</fullName>
    </alternativeName>
</protein>
<dbReference type="PIRSF" id="PIRSF005917">
    <property type="entry name" value="MTase_YraL"/>
    <property type="match status" value="1"/>
</dbReference>
<evidence type="ECO:0000256" key="2">
    <source>
        <dbReference type="ARBA" id="ARBA00022552"/>
    </source>
</evidence>
<dbReference type="PANTHER" id="PTHR46111">
    <property type="entry name" value="RIBOSOMAL RNA SMALL SUBUNIT METHYLTRANSFERASE I"/>
    <property type="match status" value="1"/>
</dbReference>
<comment type="catalytic activity">
    <reaction evidence="6">
        <text>cytidine(1402) in 16S rRNA + S-adenosyl-L-methionine = 2'-O-methylcytidine(1402) in 16S rRNA + S-adenosyl-L-homocysteine + H(+)</text>
        <dbReference type="Rhea" id="RHEA:42924"/>
        <dbReference type="Rhea" id="RHEA-COMP:10285"/>
        <dbReference type="Rhea" id="RHEA-COMP:10286"/>
        <dbReference type="ChEBI" id="CHEBI:15378"/>
        <dbReference type="ChEBI" id="CHEBI:57856"/>
        <dbReference type="ChEBI" id="CHEBI:59789"/>
        <dbReference type="ChEBI" id="CHEBI:74495"/>
        <dbReference type="ChEBI" id="CHEBI:82748"/>
        <dbReference type="EC" id="2.1.1.198"/>
    </reaction>
</comment>
<feature type="domain" description="Tetrapyrrole methylase" evidence="7">
    <location>
        <begin position="2"/>
        <end position="203"/>
    </location>
</feature>
<evidence type="ECO:0000259" key="7">
    <source>
        <dbReference type="Pfam" id="PF00590"/>
    </source>
</evidence>
<keyword evidence="3 6" id="KW-0489">Methyltransferase</keyword>
<dbReference type="Gene3D" id="3.30.950.10">
    <property type="entry name" value="Methyltransferase, Cobalt-precorrin-4 Transmethylase, Domain 2"/>
    <property type="match status" value="1"/>
</dbReference>
<dbReference type="CDD" id="cd11648">
    <property type="entry name" value="RsmI"/>
    <property type="match status" value="1"/>
</dbReference>
<proteinExistence type="inferred from homology"/>
<name>E7C1E0_9BACT</name>
<evidence type="ECO:0000256" key="4">
    <source>
        <dbReference type="ARBA" id="ARBA00022679"/>
    </source>
</evidence>
<dbReference type="InterPro" id="IPR000878">
    <property type="entry name" value="4pyrrol_Mease"/>
</dbReference>
<dbReference type="InterPro" id="IPR035996">
    <property type="entry name" value="4pyrrol_Methylase_sf"/>
</dbReference>
<comment type="function">
    <text evidence="6">Catalyzes the 2'-O-methylation of the ribose of cytidine 1402 (C1402) in 16S rRNA.</text>
</comment>
<dbReference type="InterPro" id="IPR014777">
    <property type="entry name" value="4pyrrole_Mease_sub1"/>
</dbReference>
<dbReference type="HAMAP" id="MF_01877">
    <property type="entry name" value="16SrRNA_methyltr_I"/>
    <property type="match status" value="1"/>
</dbReference>
<dbReference type="InterPro" id="IPR018063">
    <property type="entry name" value="SAM_MeTrfase_RsmI_CS"/>
</dbReference>
<dbReference type="EMBL" id="GU567949">
    <property type="protein sequence ID" value="ADI21264.1"/>
    <property type="molecule type" value="Genomic_DNA"/>
</dbReference>
<dbReference type="PROSITE" id="PS01296">
    <property type="entry name" value="RSMI"/>
    <property type="match status" value="1"/>
</dbReference>
<dbReference type="SUPFAM" id="SSF53790">
    <property type="entry name" value="Tetrapyrrole methylase"/>
    <property type="match status" value="1"/>
</dbReference>
<keyword evidence="5 6" id="KW-0949">S-adenosyl-L-methionine</keyword>
<keyword evidence="2 6" id="KW-0698">rRNA processing</keyword>
<dbReference type="Gene3D" id="3.40.1010.10">
    <property type="entry name" value="Cobalt-precorrin-4 Transmethylase, Domain 1"/>
    <property type="match status" value="1"/>
</dbReference>
<evidence type="ECO:0000256" key="1">
    <source>
        <dbReference type="ARBA" id="ARBA00022490"/>
    </source>
</evidence>
<organism evidence="8">
    <name type="scientific">uncultured myxobacterium HF0010_08B07</name>
    <dbReference type="NCBI Taxonomy" id="723553"/>
    <lineage>
        <taxon>Bacteria</taxon>
        <taxon>Pseudomonadati</taxon>
        <taxon>Myxococcota</taxon>
        <taxon>Myxococcia</taxon>
        <taxon>Myxococcales</taxon>
        <taxon>environmental samples</taxon>
    </lineage>
</organism>
<evidence type="ECO:0000256" key="5">
    <source>
        <dbReference type="ARBA" id="ARBA00022691"/>
    </source>
</evidence>
<evidence type="ECO:0000256" key="6">
    <source>
        <dbReference type="HAMAP-Rule" id="MF_01877"/>
    </source>
</evidence>